<dbReference type="InterPro" id="IPR052948">
    <property type="entry name" value="Low_temp-induced_all0457"/>
</dbReference>
<dbReference type="PANTHER" id="PTHR36109:SF2">
    <property type="entry name" value="MEMBRANE PROTEIN"/>
    <property type="match status" value="1"/>
</dbReference>
<proteinExistence type="predicted"/>
<name>A0A6M4IL33_9BACT</name>
<evidence type="ECO:0000256" key="1">
    <source>
        <dbReference type="SAM" id="Phobius"/>
    </source>
</evidence>
<organism evidence="2 3">
    <name type="scientific">Gemmatimonas groenlandica</name>
    <dbReference type="NCBI Taxonomy" id="2732249"/>
    <lineage>
        <taxon>Bacteria</taxon>
        <taxon>Pseudomonadati</taxon>
        <taxon>Gemmatimonadota</taxon>
        <taxon>Gemmatimonadia</taxon>
        <taxon>Gemmatimonadales</taxon>
        <taxon>Gemmatimonadaceae</taxon>
        <taxon>Gemmatimonas</taxon>
    </lineage>
</organism>
<dbReference type="KEGG" id="ggr:HKW67_00380"/>
<gene>
    <name evidence="2" type="ORF">HKW67_00380</name>
</gene>
<accession>A0A6M4IL33</accession>
<evidence type="ECO:0000313" key="2">
    <source>
        <dbReference type="EMBL" id="QJR34076.1"/>
    </source>
</evidence>
<keyword evidence="1" id="KW-0812">Transmembrane</keyword>
<sequence>MRRLSMVGRGDHTDEQVLGYYNTGDHVTFGGKQGASWGTLNGILFDSALLFVPLLCHIIVLGPLVGALANGAAGPAFTGGLTALGVALHGIGIPKHSAMRYETAVHADRHLLVAHGPGADVRRARTSLAETGAERLDMHAAARLNDPGS</sequence>
<feature type="transmembrane region" description="Helical" evidence="1">
    <location>
        <begin position="43"/>
        <end position="66"/>
    </location>
</feature>
<evidence type="ECO:0000313" key="3">
    <source>
        <dbReference type="Proteomes" id="UP000500938"/>
    </source>
</evidence>
<keyword evidence="1" id="KW-1133">Transmembrane helix</keyword>
<reference evidence="2 3" key="1">
    <citation type="submission" date="2020-05" db="EMBL/GenBank/DDBJ databases">
        <title>Complete genome sequence of Gemmatimonas greenlandica TET16.</title>
        <authorList>
            <person name="Zeng Y."/>
        </authorList>
    </citation>
    <scope>NUCLEOTIDE SEQUENCE [LARGE SCALE GENOMIC DNA]</scope>
    <source>
        <strain evidence="2 3">TET16</strain>
    </source>
</reference>
<keyword evidence="3" id="KW-1185">Reference proteome</keyword>
<dbReference type="Proteomes" id="UP000500938">
    <property type="component" value="Chromosome"/>
</dbReference>
<feature type="transmembrane region" description="Helical" evidence="1">
    <location>
        <begin position="72"/>
        <end position="91"/>
    </location>
</feature>
<keyword evidence="1" id="KW-0472">Membrane</keyword>
<dbReference type="EMBL" id="CP053085">
    <property type="protein sequence ID" value="QJR34076.1"/>
    <property type="molecule type" value="Genomic_DNA"/>
</dbReference>
<protein>
    <submittedName>
        <fullName evidence="2">Uncharacterized protein</fullName>
    </submittedName>
</protein>
<dbReference type="PANTHER" id="PTHR36109">
    <property type="entry name" value="MEMBRANE PROTEIN-RELATED"/>
    <property type="match status" value="1"/>
</dbReference>
<dbReference type="AlphaFoldDB" id="A0A6M4IL33"/>